<proteinExistence type="predicted"/>
<organism evidence="1 2">
    <name type="scientific">Papaver somniferum</name>
    <name type="common">Opium poppy</name>
    <dbReference type="NCBI Taxonomy" id="3469"/>
    <lineage>
        <taxon>Eukaryota</taxon>
        <taxon>Viridiplantae</taxon>
        <taxon>Streptophyta</taxon>
        <taxon>Embryophyta</taxon>
        <taxon>Tracheophyta</taxon>
        <taxon>Spermatophyta</taxon>
        <taxon>Magnoliopsida</taxon>
        <taxon>Ranunculales</taxon>
        <taxon>Papaveraceae</taxon>
        <taxon>Papaveroideae</taxon>
        <taxon>Papaver</taxon>
    </lineage>
</organism>
<dbReference type="Gramene" id="RZC74476">
    <property type="protein sequence ID" value="RZC74476"/>
    <property type="gene ID" value="C5167_049953"/>
</dbReference>
<dbReference type="Proteomes" id="UP000316621">
    <property type="component" value="Chromosome 8"/>
</dbReference>
<dbReference type="EMBL" id="CM010722">
    <property type="protein sequence ID" value="RZC74476.1"/>
    <property type="molecule type" value="Genomic_DNA"/>
</dbReference>
<evidence type="ECO:0000313" key="2">
    <source>
        <dbReference type="Proteomes" id="UP000316621"/>
    </source>
</evidence>
<evidence type="ECO:0000313" key="1">
    <source>
        <dbReference type="EMBL" id="RZC74476.1"/>
    </source>
</evidence>
<protein>
    <submittedName>
        <fullName evidence="1">Uncharacterized protein</fullName>
    </submittedName>
</protein>
<name>A0A4Y7KNN5_PAPSO</name>
<accession>A0A4Y7KNN5</accession>
<feature type="non-terminal residue" evidence="1">
    <location>
        <position position="114"/>
    </location>
</feature>
<dbReference type="AlphaFoldDB" id="A0A4Y7KNN5"/>
<reference evidence="1 2" key="1">
    <citation type="journal article" date="2018" name="Science">
        <title>The opium poppy genome and morphinan production.</title>
        <authorList>
            <person name="Guo L."/>
            <person name="Winzer T."/>
            <person name="Yang X."/>
            <person name="Li Y."/>
            <person name="Ning Z."/>
            <person name="He Z."/>
            <person name="Teodor R."/>
            <person name="Lu Y."/>
            <person name="Bowser T.A."/>
            <person name="Graham I.A."/>
            <person name="Ye K."/>
        </authorList>
    </citation>
    <scope>NUCLEOTIDE SEQUENCE [LARGE SCALE GENOMIC DNA]</scope>
    <source>
        <strain evidence="2">cv. HN1</strain>
        <tissue evidence="1">Leaves</tissue>
    </source>
</reference>
<keyword evidence="2" id="KW-1185">Reference proteome</keyword>
<gene>
    <name evidence="1" type="ORF">C5167_049953</name>
</gene>
<sequence>MEKNLVAFPEKAEVGVYDKYPSHLWEPVIASEDRDFDVTVLILLFVKNTLSRKAVEIVLAILLGTRISRWKVLGSHMSKFVKNTLSRKAVEIVLAILLETRISRWKVIGSHMSK</sequence>